<feature type="domain" description="Cation efflux protein transmembrane" evidence="8">
    <location>
        <begin position="287"/>
        <end position="379"/>
    </location>
</feature>
<keyword evidence="3 7" id="KW-0812">Transmembrane</keyword>
<proteinExistence type="predicted"/>
<dbReference type="SUPFAM" id="SSF161111">
    <property type="entry name" value="Cation efflux protein transmembrane domain-like"/>
    <property type="match status" value="2"/>
</dbReference>
<comment type="subcellular location">
    <subcellularLocation>
        <location evidence="1">Membrane</location>
        <topology evidence="1">Multi-pass membrane protein</topology>
    </subcellularLocation>
</comment>
<evidence type="ECO:0000256" key="6">
    <source>
        <dbReference type="SAM" id="MobiDB-lite"/>
    </source>
</evidence>
<dbReference type="Proteomes" id="UP000244655">
    <property type="component" value="Chromosome"/>
</dbReference>
<evidence type="ECO:0000256" key="4">
    <source>
        <dbReference type="ARBA" id="ARBA00022989"/>
    </source>
</evidence>
<keyword evidence="2" id="KW-0813">Transport</keyword>
<feature type="domain" description="Cation efflux protein transmembrane" evidence="8">
    <location>
        <begin position="128"/>
        <end position="215"/>
    </location>
</feature>
<keyword evidence="4 7" id="KW-1133">Transmembrane helix</keyword>
<dbReference type="Pfam" id="PF01545">
    <property type="entry name" value="Cation_efflux"/>
    <property type="match status" value="2"/>
</dbReference>
<sequence length="455" mass="52694">MVKVINDKNINKFTNLKLKSLEKDEIYIAYIENNAKAVAYLKAQIKNAEIKVNDFYIDSHFKSEGIERIIINNLIYYGKQNRLKKISCEISEVQEVLRSLEFEYNNSIYEKDLTSEIKKDKFIMGIGLISVLAEVVSIACKLTVGILFNSFALIADAFHVMSDFVLSAITYFSLKITNKPETIYYPYGYKKMENLISFIIGIIIIIAGFTIFLNTTGLNKLISLGGESGFHIHYHPNHSHDHSHDHDDHDHFHDHDHDHSHDHSHDHHEEDKKNILEIFSNKSFKKSIWIPLIPFIFFLVKMFEYLVKFQIGKRYNNYLLLALSSADKNCIFSHGGTTLSLLLANYVWTGFDKIISIFISFIIIKEGLHVILKNANNLLSKQDIDLKRDVKNTLKNININFKELNCSHEGNHLNLHVKLDLSYEHDLESLIKQIATIKETIKKHHSEIYETHILM</sequence>
<evidence type="ECO:0000256" key="5">
    <source>
        <dbReference type="ARBA" id="ARBA00023136"/>
    </source>
</evidence>
<feature type="region of interest" description="Disordered" evidence="6">
    <location>
        <begin position="239"/>
        <end position="267"/>
    </location>
</feature>
<keyword evidence="10" id="KW-1185">Reference proteome</keyword>
<name>A0A2S1LY87_9SPIR</name>
<evidence type="ECO:0000313" key="9">
    <source>
        <dbReference type="EMBL" id="AWG43235.1"/>
    </source>
</evidence>
<dbReference type="GO" id="GO:0008324">
    <property type="term" value="F:monoatomic cation transmembrane transporter activity"/>
    <property type="evidence" value="ECO:0007669"/>
    <property type="project" value="InterPro"/>
</dbReference>
<dbReference type="Gene3D" id="1.20.1510.10">
    <property type="entry name" value="Cation efflux protein transmembrane domain"/>
    <property type="match status" value="1"/>
</dbReference>
<evidence type="ECO:0000259" key="8">
    <source>
        <dbReference type="Pfam" id="PF01545"/>
    </source>
</evidence>
<dbReference type="RefSeq" id="WP_108729632.1">
    <property type="nucleotide sequence ID" value="NZ_CP025785.1"/>
</dbReference>
<dbReference type="EMBL" id="CP025785">
    <property type="protein sequence ID" value="AWG43235.1"/>
    <property type="molecule type" value="Genomic_DNA"/>
</dbReference>
<dbReference type="AlphaFoldDB" id="A0A2S1LY87"/>
<evidence type="ECO:0000256" key="2">
    <source>
        <dbReference type="ARBA" id="ARBA00022448"/>
    </source>
</evidence>
<evidence type="ECO:0000256" key="7">
    <source>
        <dbReference type="SAM" id="Phobius"/>
    </source>
</evidence>
<dbReference type="PANTHER" id="PTHR43840:SF15">
    <property type="entry name" value="MITOCHONDRIAL METAL TRANSPORTER 1-RELATED"/>
    <property type="match status" value="1"/>
</dbReference>
<gene>
    <name evidence="9" type="ORF">CR532_03220</name>
</gene>
<evidence type="ECO:0000256" key="3">
    <source>
        <dbReference type="ARBA" id="ARBA00022692"/>
    </source>
</evidence>
<evidence type="ECO:0000313" key="10">
    <source>
        <dbReference type="Proteomes" id="UP000244655"/>
    </source>
</evidence>
<accession>A0A2S1LY87</accession>
<feature type="transmembrane region" description="Helical" evidence="7">
    <location>
        <begin position="122"/>
        <end position="144"/>
    </location>
</feature>
<dbReference type="GO" id="GO:0016020">
    <property type="term" value="C:membrane"/>
    <property type="evidence" value="ECO:0007669"/>
    <property type="project" value="UniProtKB-SubCell"/>
</dbReference>
<keyword evidence="5 7" id="KW-0472">Membrane</keyword>
<feature type="transmembrane region" description="Helical" evidence="7">
    <location>
        <begin position="288"/>
        <end position="307"/>
    </location>
</feature>
<feature type="transmembrane region" description="Helical" evidence="7">
    <location>
        <begin position="150"/>
        <end position="174"/>
    </location>
</feature>
<dbReference type="OrthoDB" id="350233at2"/>
<dbReference type="PANTHER" id="PTHR43840">
    <property type="entry name" value="MITOCHONDRIAL METAL TRANSPORTER 1-RELATED"/>
    <property type="match status" value="1"/>
</dbReference>
<dbReference type="InterPro" id="IPR050291">
    <property type="entry name" value="CDF_Transporter"/>
</dbReference>
<protein>
    <recommendedName>
        <fullName evidence="8">Cation efflux protein transmembrane domain-containing protein</fullName>
    </recommendedName>
</protein>
<dbReference type="InterPro" id="IPR058533">
    <property type="entry name" value="Cation_efflux_TM"/>
</dbReference>
<feature type="transmembrane region" description="Helical" evidence="7">
    <location>
        <begin position="195"/>
        <end position="213"/>
    </location>
</feature>
<evidence type="ECO:0000256" key="1">
    <source>
        <dbReference type="ARBA" id="ARBA00004141"/>
    </source>
</evidence>
<organism evidence="9 10">
    <name type="scientific">Candidatus Borreliella tachyglossi</name>
    <dbReference type="NCBI Taxonomy" id="1964448"/>
    <lineage>
        <taxon>Bacteria</taxon>
        <taxon>Pseudomonadati</taxon>
        <taxon>Spirochaetota</taxon>
        <taxon>Spirochaetia</taxon>
        <taxon>Spirochaetales</taxon>
        <taxon>Borreliaceae</taxon>
        <taxon>Borreliella</taxon>
    </lineage>
</organism>
<dbReference type="InterPro" id="IPR027469">
    <property type="entry name" value="Cation_efflux_TMD_sf"/>
</dbReference>
<reference evidence="9 10" key="1">
    <citation type="submission" date="2018-01" db="EMBL/GenBank/DDBJ databases">
        <title>Genome sequence of Borrelia tachyglossi.</title>
        <authorList>
            <person name="Gofton A.W."/>
        </authorList>
    </citation>
    <scope>NUCLEOTIDE SEQUENCE [LARGE SCALE GENOMIC DNA]</scope>
    <source>
        <strain evidence="9 10">Bc-F10-1268</strain>
    </source>
</reference>